<dbReference type="Pfam" id="PF00724">
    <property type="entry name" value="Oxidored_FMN"/>
    <property type="match status" value="1"/>
</dbReference>
<dbReference type="InterPro" id="IPR001155">
    <property type="entry name" value="OxRdtase_FMN_N"/>
</dbReference>
<dbReference type="AlphaFoldDB" id="A0A514LJB4"/>
<reference evidence="5" key="1">
    <citation type="submission" date="2019-01" db="EMBL/GenBank/DDBJ databases">
        <title>Genomic analysis of Salicibibacter sp. NKC3-5.</title>
        <authorList>
            <person name="Oh Y.J."/>
        </authorList>
    </citation>
    <scope>NUCLEOTIDE SEQUENCE [LARGE SCALE GENOMIC DNA]</scope>
    <source>
        <strain evidence="5">NKC3-5</strain>
    </source>
</reference>
<dbReference type="Proteomes" id="UP000319756">
    <property type="component" value="Chromosome"/>
</dbReference>
<sequence length="383" mass="43315">MDKKFEPLFEKVTLPNKVELRNRFVLAPLTHISSNDDGTISDVEIDHIEKRSKDVGLAISAASNVNDLGKAFPGQPSVAHDSQLDGLKRLAKAMKRNGAKAIVQIHHGGAQSMPYLTPNGDVVAPSPITLQGDEKHSPSYEKEEHHAREITQEEIEHTIKAFGEATRRVIEAGFDGVEIHGANHYLIQQFVSPYYNRRDDEWGENKLKFPLEIVDEVVNTVKTHADENFIVGYRFSPEEPETPGITMEITEELVKHLIEKPLDFLHVSLMNVHAKTREGKYQGEERIKLLHEWIDGRMPLVGIGSIFTAEDALEAIETKNIDLIALGREILLDHNFINKIQNGKADEIMSEFDPYRKDNHDLPPNLWEQFNKGLYSLPRTDGK</sequence>
<dbReference type="KEGG" id="sale:EPH95_12750"/>
<dbReference type="CDD" id="cd04735">
    <property type="entry name" value="OYE_like_4_FMN"/>
    <property type="match status" value="1"/>
</dbReference>
<evidence type="ECO:0000313" key="4">
    <source>
        <dbReference type="EMBL" id="QDI91938.1"/>
    </source>
</evidence>
<proteinExistence type="predicted"/>
<evidence type="ECO:0000256" key="2">
    <source>
        <dbReference type="ARBA" id="ARBA00023002"/>
    </source>
</evidence>
<feature type="domain" description="NADH:flavin oxidoreductase/NADH oxidase N-terminal" evidence="3">
    <location>
        <begin position="8"/>
        <end position="346"/>
    </location>
</feature>
<evidence type="ECO:0000259" key="3">
    <source>
        <dbReference type="Pfam" id="PF00724"/>
    </source>
</evidence>
<dbReference type="PANTHER" id="PTHR43656:SF2">
    <property type="entry name" value="BINDING OXIDOREDUCTASE, PUTATIVE (AFU_ORTHOLOGUE AFUA_2G08260)-RELATED"/>
    <property type="match status" value="1"/>
</dbReference>
<protein>
    <submittedName>
        <fullName evidence="4">NADH-dependent flavin oxidoreductase</fullName>
    </submittedName>
</protein>
<keyword evidence="5" id="KW-1185">Reference proteome</keyword>
<keyword evidence="1" id="KW-0285">Flavoprotein</keyword>
<dbReference type="OrthoDB" id="9772736at2"/>
<evidence type="ECO:0000313" key="5">
    <source>
        <dbReference type="Proteomes" id="UP000319756"/>
    </source>
</evidence>
<evidence type="ECO:0000256" key="1">
    <source>
        <dbReference type="ARBA" id="ARBA00022630"/>
    </source>
</evidence>
<name>A0A514LJB4_9BACI</name>
<accession>A0A514LJB4</accession>
<dbReference type="SUPFAM" id="SSF51395">
    <property type="entry name" value="FMN-linked oxidoreductases"/>
    <property type="match status" value="1"/>
</dbReference>
<dbReference type="InterPro" id="IPR051799">
    <property type="entry name" value="NADH_flavin_oxidoreductase"/>
</dbReference>
<dbReference type="PANTHER" id="PTHR43656">
    <property type="entry name" value="BINDING OXIDOREDUCTASE, PUTATIVE (AFU_ORTHOLOGUE AFUA_2G08260)-RELATED"/>
    <property type="match status" value="1"/>
</dbReference>
<dbReference type="GO" id="GO:0016491">
    <property type="term" value="F:oxidoreductase activity"/>
    <property type="evidence" value="ECO:0007669"/>
    <property type="project" value="UniProtKB-KW"/>
</dbReference>
<dbReference type="GO" id="GO:0010181">
    <property type="term" value="F:FMN binding"/>
    <property type="evidence" value="ECO:0007669"/>
    <property type="project" value="InterPro"/>
</dbReference>
<dbReference type="RefSeq" id="WP_142090461.1">
    <property type="nucleotide sequence ID" value="NZ_CP035485.1"/>
</dbReference>
<organism evidence="4 5">
    <name type="scientific">Salicibibacter halophilus</name>
    <dbReference type="NCBI Taxonomy" id="2502791"/>
    <lineage>
        <taxon>Bacteria</taxon>
        <taxon>Bacillati</taxon>
        <taxon>Bacillota</taxon>
        <taxon>Bacilli</taxon>
        <taxon>Bacillales</taxon>
        <taxon>Bacillaceae</taxon>
        <taxon>Salicibibacter</taxon>
    </lineage>
</organism>
<dbReference type="EMBL" id="CP035485">
    <property type="protein sequence ID" value="QDI91938.1"/>
    <property type="molecule type" value="Genomic_DNA"/>
</dbReference>
<dbReference type="Gene3D" id="3.20.20.70">
    <property type="entry name" value="Aldolase class I"/>
    <property type="match status" value="1"/>
</dbReference>
<dbReference type="InterPro" id="IPR013785">
    <property type="entry name" value="Aldolase_TIM"/>
</dbReference>
<keyword evidence="2" id="KW-0560">Oxidoreductase</keyword>
<gene>
    <name evidence="4" type="ORF">EPH95_12750</name>
</gene>